<keyword evidence="1 6" id="KW-0963">Cytoplasm</keyword>
<organism evidence="7 8">
    <name type="scientific">Candidatus Methanofastidiosum methylothiophilum</name>
    <dbReference type="NCBI Taxonomy" id="1705564"/>
    <lineage>
        <taxon>Archaea</taxon>
        <taxon>Methanobacteriati</taxon>
        <taxon>Methanobacteriota</taxon>
        <taxon>Stenosarchaea group</taxon>
        <taxon>Candidatus Methanofastidiosia</taxon>
        <taxon>Candidatus Methanofastidiosales</taxon>
        <taxon>Candidatus Methanofastidiosaceae</taxon>
        <taxon>Candidatus Methanofastidiosum</taxon>
    </lineage>
</organism>
<gene>
    <name evidence="6 7" type="primary">rnp3</name>
    <name evidence="7" type="ORF">AMQ74_01896</name>
</gene>
<accession>A0A150IKS4</accession>
<comment type="function">
    <text evidence="6">Part of ribonuclease P, a protein complex that generates mature tRNA molecules by cleaving their 5'-ends.</text>
</comment>
<dbReference type="GO" id="GO:0005737">
    <property type="term" value="C:cytoplasm"/>
    <property type="evidence" value="ECO:0007669"/>
    <property type="project" value="UniProtKB-SubCell"/>
</dbReference>
<dbReference type="InterPro" id="IPR023539">
    <property type="entry name" value="RNase_P_comp-3_arc"/>
</dbReference>
<evidence type="ECO:0000256" key="3">
    <source>
        <dbReference type="ARBA" id="ARBA00022722"/>
    </source>
</evidence>
<dbReference type="Pfam" id="PF01876">
    <property type="entry name" value="RNase_P_p30"/>
    <property type="match status" value="1"/>
</dbReference>
<comment type="catalytic activity">
    <reaction evidence="6">
        <text>Endonucleolytic cleavage of RNA, removing 5'-extranucleotides from tRNA precursor.</text>
        <dbReference type="EC" id="3.1.26.5"/>
    </reaction>
</comment>
<proteinExistence type="inferred from homology"/>
<sequence>MGNYYSAIDLRGYPSSYYSKVALIKQVNADNYKSVLESLHKDKSEQNLIGIEIDDESKNVKKIIRKAELIDVIIFKSRDTKENREALKISEITMVSNPDNLDSVCFELARENYIGFELNVQDYINNQRYRRVKTLENYRELLKAYKKFAFPLVITSGARDVNEIKTPLTLVSFGCTVGMDIRESKGAITTVPEMLLNKKIN</sequence>
<comment type="caution">
    <text evidence="7">The sequence shown here is derived from an EMBL/GenBank/DDBJ whole genome shotgun (WGS) entry which is preliminary data.</text>
</comment>
<dbReference type="GO" id="GO:0001682">
    <property type="term" value="P:tRNA 5'-leader removal"/>
    <property type="evidence" value="ECO:0007669"/>
    <property type="project" value="UniProtKB-UniRule"/>
</dbReference>
<keyword evidence="4 6" id="KW-0255">Endonuclease</keyword>
<dbReference type="Proteomes" id="UP000075578">
    <property type="component" value="Unassembled WGS sequence"/>
</dbReference>
<evidence type="ECO:0000256" key="6">
    <source>
        <dbReference type="HAMAP-Rule" id="MF_00756"/>
    </source>
</evidence>
<keyword evidence="3 6" id="KW-0540">Nuclease</keyword>
<dbReference type="InterPro" id="IPR016195">
    <property type="entry name" value="Pol/histidinol_Pase-like"/>
</dbReference>
<evidence type="ECO:0000313" key="7">
    <source>
        <dbReference type="EMBL" id="KYC45603.1"/>
    </source>
</evidence>
<keyword evidence="2 6" id="KW-0819">tRNA processing</keyword>
<dbReference type="InterPro" id="IPR002738">
    <property type="entry name" value="RNase_P_p30"/>
</dbReference>
<evidence type="ECO:0000256" key="4">
    <source>
        <dbReference type="ARBA" id="ARBA00022759"/>
    </source>
</evidence>
<evidence type="ECO:0000256" key="2">
    <source>
        <dbReference type="ARBA" id="ARBA00022694"/>
    </source>
</evidence>
<dbReference type="GO" id="GO:0004526">
    <property type="term" value="F:ribonuclease P activity"/>
    <property type="evidence" value="ECO:0007669"/>
    <property type="project" value="UniProtKB-UniRule"/>
</dbReference>
<comment type="subcellular location">
    <subcellularLocation>
        <location evidence="6">Cytoplasm</location>
    </subcellularLocation>
</comment>
<protein>
    <recommendedName>
        <fullName evidence="6">Ribonuclease P protein component 3</fullName>
        <shortName evidence="6">RNase P component 3</shortName>
        <ecNumber evidence="6">3.1.26.5</ecNumber>
    </recommendedName>
    <alternativeName>
        <fullName evidence="6">Rpp30</fullName>
    </alternativeName>
</protein>
<dbReference type="EMBL" id="LNGD01000236">
    <property type="protein sequence ID" value="KYC45603.1"/>
    <property type="molecule type" value="Genomic_DNA"/>
</dbReference>
<comment type="subunit">
    <text evidence="6">Consists of a catalytic RNA component and at least 4-5 protein subunits.</text>
</comment>
<dbReference type="AlphaFoldDB" id="A0A150IKS4"/>
<comment type="similarity">
    <text evidence="6">Belongs to the eukaryotic/archaeal RNase P protein component 3 family.</text>
</comment>
<dbReference type="GO" id="GO:0030677">
    <property type="term" value="C:ribonuclease P complex"/>
    <property type="evidence" value="ECO:0007669"/>
    <property type="project" value="UniProtKB-UniRule"/>
</dbReference>
<name>A0A150IKS4_9EURY</name>
<reference evidence="7 8" key="1">
    <citation type="journal article" date="2016" name="ISME J.">
        <title>Chasing the elusive Euryarchaeota class WSA2: genomes reveal a uniquely fastidious methyl-reducing methanogen.</title>
        <authorList>
            <person name="Nobu M.K."/>
            <person name="Narihiro T."/>
            <person name="Kuroda K."/>
            <person name="Mei R."/>
            <person name="Liu W.T."/>
        </authorList>
    </citation>
    <scope>NUCLEOTIDE SEQUENCE [LARGE SCALE GENOMIC DNA]</scope>
    <source>
        <strain evidence="7">U1lsi0528_Bin089</strain>
    </source>
</reference>
<evidence type="ECO:0000256" key="1">
    <source>
        <dbReference type="ARBA" id="ARBA00022490"/>
    </source>
</evidence>
<keyword evidence="5 6" id="KW-0378">Hydrolase</keyword>
<evidence type="ECO:0000313" key="8">
    <source>
        <dbReference type="Proteomes" id="UP000075578"/>
    </source>
</evidence>
<evidence type="ECO:0000256" key="5">
    <source>
        <dbReference type="ARBA" id="ARBA00022801"/>
    </source>
</evidence>
<dbReference type="SUPFAM" id="SSF89550">
    <property type="entry name" value="PHP domain-like"/>
    <property type="match status" value="1"/>
</dbReference>
<dbReference type="HAMAP" id="MF_00756">
    <property type="entry name" value="RNase_P_3"/>
    <property type="match status" value="1"/>
</dbReference>
<dbReference type="EC" id="3.1.26.5" evidence="6"/>
<dbReference type="Gene3D" id="3.20.20.140">
    <property type="entry name" value="Metal-dependent hydrolases"/>
    <property type="match status" value="1"/>
</dbReference>